<protein>
    <submittedName>
        <fullName evidence="1">Uncharacterized protein</fullName>
    </submittedName>
</protein>
<accession>A0A088E3A5</accession>
<name>A0A088E3A5_9CREN</name>
<dbReference type="EMBL" id="CP012175">
    <property type="protein sequence ID" value="AKV80035.1"/>
    <property type="molecule type" value="Genomic_DNA"/>
</dbReference>
<evidence type="ECO:0000313" key="3">
    <source>
        <dbReference type="EMBL" id="AKV75544.1"/>
    </source>
</evidence>
<evidence type="ECO:0000313" key="8">
    <source>
        <dbReference type="Proteomes" id="UP000056255"/>
    </source>
</evidence>
<gene>
    <name evidence="1" type="ORF">HA72_0123</name>
    <name evidence="2" type="ORF">MsedA_0129</name>
    <name evidence="3" type="ORF">MsedB_0129</name>
    <name evidence="4" type="ORF">MsedC_0128</name>
    <name evidence="5" type="ORF">MsedD_0129</name>
    <name evidence="6" type="ORF">MsedE_0129</name>
</gene>
<dbReference type="GeneID" id="97614832"/>
<dbReference type="EMBL" id="CP012173">
    <property type="protein sequence ID" value="AKV75544.1"/>
    <property type="molecule type" value="Genomic_DNA"/>
</dbReference>
<proteinExistence type="predicted"/>
<sequence length="178" mass="19753">MSEKKNKSSRHPCFMDKDLHSRLSELASSKKMSLYDYTNYLLSSALEIESSGVSLESVKELIIVLGKISQSYKGTITIAPFSMTETSGEWRDLGKRLGIIARESFQNSKEGVIRMCKSILQVYGSIQESGNTVKIMSPNLLSENVINNLKDLLEGLLESSSIQGEVIHDKGVLGLKIY</sequence>
<evidence type="ECO:0000313" key="10">
    <source>
        <dbReference type="Proteomes" id="UP000062398"/>
    </source>
</evidence>
<evidence type="ECO:0000313" key="6">
    <source>
        <dbReference type="EMBL" id="AKV82279.1"/>
    </source>
</evidence>
<dbReference type="EMBL" id="CP012174">
    <property type="protein sequence ID" value="AKV77790.1"/>
    <property type="molecule type" value="Genomic_DNA"/>
</dbReference>
<evidence type="ECO:0000313" key="7">
    <source>
        <dbReference type="Proteomes" id="UP000029084"/>
    </source>
</evidence>
<evidence type="ECO:0000313" key="11">
    <source>
        <dbReference type="Proteomes" id="UP000062475"/>
    </source>
</evidence>
<organism evidence="1 7">
    <name type="scientific">Metallosphaera sedula</name>
    <dbReference type="NCBI Taxonomy" id="43687"/>
    <lineage>
        <taxon>Archaea</taxon>
        <taxon>Thermoproteota</taxon>
        <taxon>Thermoprotei</taxon>
        <taxon>Sulfolobales</taxon>
        <taxon>Sulfolobaceae</taxon>
        <taxon>Metallosphaera</taxon>
    </lineage>
</organism>
<evidence type="ECO:0000313" key="5">
    <source>
        <dbReference type="EMBL" id="AKV80035.1"/>
    </source>
</evidence>
<evidence type="ECO:0000313" key="4">
    <source>
        <dbReference type="EMBL" id="AKV77790.1"/>
    </source>
</evidence>
<evidence type="ECO:0000313" key="1">
    <source>
        <dbReference type="EMBL" id="AIM26287.1"/>
    </source>
</evidence>
<reference evidence="1 7" key="1">
    <citation type="journal article" date="2014" name="J. Bacteriol.">
        <title>Role of an Archaeal PitA Transporter in the Copper and Arsenic Resistance of Metallosphaera sedula, an Extreme Thermoacidophile.</title>
        <authorList>
            <person name="McCarthy S."/>
            <person name="Ai C."/>
            <person name="Wheaton G."/>
            <person name="Tevatia R."/>
            <person name="Eckrich V."/>
            <person name="Kelly R."/>
            <person name="Blum P."/>
        </authorList>
    </citation>
    <scope>NUCLEOTIDE SEQUENCE [LARGE SCALE GENOMIC DNA]</scope>
    <source>
        <strain evidence="1 7">CuR1</strain>
    </source>
</reference>
<dbReference type="AlphaFoldDB" id="A0A088E3A5"/>
<dbReference type="RefSeq" id="WP_011921269.1">
    <property type="nucleotide sequence ID" value="NZ_AP019770.1"/>
</dbReference>
<evidence type="ECO:0000313" key="9">
    <source>
        <dbReference type="Proteomes" id="UP000061362"/>
    </source>
</evidence>
<reference evidence="6 8" key="3">
    <citation type="submission" date="2015-07" db="EMBL/GenBank/DDBJ databases">
        <title>Physiological, transcriptional responses and genome re-sequencing of acid resistant extremely thermoacidophilic Metallosphaera sedula SARC-M1.</title>
        <authorList>
            <person name="Ai C."/>
            <person name="McCarthy S."/>
            <person name="Eckrich V."/>
            <person name="Rudrappa D."/>
            <person name="Qiu G."/>
            <person name="Blum P."/>
        </authorList>
    </citation>
    <scope>NUCLEOTIDE SEQUENCE [LARGE SCALE GENOMIC DNA]</scope>
    <source>
        <strain evidence="6 8">SARC-M1</strain>
    </source>
</reference>
<dbReference type="PATRIC" id="fig|43687.5.peg.125"/>
<dbReference type="Proteomes" id="UP000062475">
    <property type="component" value="Chromosome"/>
</dbReference>
<dbReference type="Proteomes" id="UP000056255">
    <property type="component" value="Chromosome"/>
</dbReference>
<dbReference type="EMBL" id="CP008822">
    <property type="protein sequence ID" value="AIM26287.1"/>
    <property type="molecule type" value="Genomic_DNA"/>
</dbReference>
<evidence type="ECO:0000313" key="12">
    <source>
        <dbReference type="Proteomes" id="UP000068832"/>
    </source>
</evidence>
<dbReference type="Proteomes" id="UP000061362">
    <property type="component" value="Chromosome"/>
</dbReference>
<dbReference type="OMA" id="IRMCKSI"/>
<dbReference type="EMBL" id="CP012172">
    <property type="protein sequence ID" value="AKV73300.1"/>
    <property type="molecule type" value="Genomic_DNA"/>
</dbReference>
<dbReference type="Proteomes" id="UP000068832">
    <property type="component" value="Chromosome"/>
</dbReference>
<evidence type="ECO:0000313" key="2">
    <source>
        <dbReference type="EMBL" id="AKV73300.1"/>
    </source>
</evidence>
<dbReference type="EMBL" id="CP012176">
    <property type="protein sequence ID" value="AKV82279.1"/>
    <property type="molecule type" value="Genomic_DNA"/>
</dbReference>
<reference evidence="9 10" key="2">
    <citation type="journal article" date="2015" name="Genome Announc.">
        <title>Complete Genome Sequences of Evolved Arsenate-Resistant Metallosphaera sedula Strains.</title>
        <authorList>
            <person name="Ai C."/>
            <person name="McCarthy S."/>
            <person name="Schackwitz W."/>
            <person name="Martin J."/>
            <person name="Lipzen A."/>
            <person name="Blum P."/>
        </authorList>
    </citation>
    <scope>NUCLEOTIDE SEQUENCE [LARGE SCALE GENOMIC DNA]</scope>
    <source>
        <strain evidence="4 10">ARS120-1</strain>
        <strain evidence="5 9">ARS120-2</strain>
        <strain evidence="2 12">ARS50-1</strain>
        <strain evidence="3 11">ARS50-2</strain>
    </source>
</reference>
<dbReference type="Proteomes" id="UP000062398">
    <property type="component" value="Chromosome"/>
</dbReference>
<dbReference type="Proteomes" id="UP000029084">
    <property type="component" value="Chromosome"/>
</dbReference>